<evidence type="ECO:0000313" key="3">
    <source>
        <dbReference type="Proteomes" id="UP001054837"/>
    </source>
</evidence>
<reference evidence="2 3" key="1">
    <citation type="submission" date="2021-06" db="EMBL/GenBank/DDBJ databases">
        <title>Caerostris darwini draft genome.</title>
        <authorList>
            <person name="Kono N."/>
            <person name="Arakawa K."/>
        </authorList>
    </citation>
    <scope>NUCLEOTIDE SEQUENCE [LARGE SCALE GENOMIC DNA]</scope>
</reference>
<organism evidence="2 3">
    <name type="scientific">Caerostris darwini</name>
    <dbReference type="NCBI Taxonomy" id="1538125"/>
    <lineage>
        <taxon>Eukaryota</taxon>
        <taxon>Metazoa</taxon>
        <taxon>Ecdysozoa</taxon>
        <taxon>Arthropoda</taxon>
        <taxon>Chelicerata</taxon>
        <taxon>Arachnida</taxon>
        <taxon>Araneae</taxon>
        <taxon>Araneomorphae</taxon>
        <taxon>Entelegynae</taxon>
        <taxon>Araneoidea</taxon>
        <taxon>Araneidae</taxon>
        <taxon>Caerostris</taxon>
    </lineage>
</organism>
<proteinExistence type="predicted"/>
<evidence type="ECO:0000256" key="1">
    <source>
        <dbReference type="SAM" id="MobiDB-lite"/>
    </source>
</evidence>
<comment type="caution">
    <text evidence="2">The sequence shown here is derived from an EMBL/GenBank/DDBJ whole genome shotgun (WGS) entry which is preliminary data.</text>
</comment>
<feature type="region of interest" description="Disordered" evidence="1">
    <location>
        <begin position="126"/>
        <end position="148"/>
    </location>
</feature>
<gene>
    <name evidence="2" type="ORF">CDAR_498641</name>
</gene>
<keyword evidence="3" id="KW-1185">Reference proteome</keyword>
<dbReference type="AlphaFoldDB" id="A0AAV4SJ53"/>
<protein>
    <submittedName>
        <fullName evidence="2">Uncharacterized protein</fullName>
    </submittedName>
</protein>
<dbReference type="EMBL" id="BPLQ01008070">
    <property type="protein sequence ID" value="GIY34463.1"/>
    <property type="molecule type" value="Genomic_DNA"/>
</dbReference>
<sequence>MGENKPEQRSPLSGRPQAQLCAAVNEATLPPGCYLPVNRLLPILSRDSIHGREQTQEQQSPLSGRPQAQFCAAVNDSTFPPGCYLPVNRRNLGVFWVLFLTATKPKRGGKPKQIAVLRGKGIRFMGENKPEQQSPPKWATPGTALRCR</sequence>
<accession>A0AAV4SJ53</accession>
<evidence type="ECO:0000313" key="2">
    <source>
        <dbReference type="EMBL" id="GIY34463.1"/>
    </source>
</evidence>
<dbReference type="Proteomes" id="UP001054837">
    <property type="component" value="Unassembled WGS sequence"/>
</dbReference>
<name>A0AAV4SJ53_9ARAC</name>